<dbReference type="OrthoDB" id="2269034at2759"/>
<evidence type="ECO:0000313" key="1">
    <source>
        <dbReference type="EMBL" id="TFL05038.1"/>
    </source>
</evidence>
<proteinExistence type="predicted"/>
<protein>
    <submittedName>
        <fullName evidence="1">Uncharacterized protein</fullName>
    </submittedName>
</protein>
<name>A0A5C3QUH7_9AGAR</name>
<keyword evidence="2" id="KW-1185">Reference proteome</keyword>
<dbReference type="AlphaFoldDB" id="A0A5C3QUH7"/>
<dbReference type="Gene3D" id="1.20.1280.50">
    <property type="match status" value="1"/>
</dbReference>
<organism evidence="1 2">
    <name type="scientific">Pterulicium gracile</name>
    <dbReference type="NCBI Taxonomy" id="1884261"/>
    <lineage>
        <taxon>Eukaryota</taxon>
        <taxon>Fungi</taxon>
        <taxon>Dikarya</taxon>
        <taxon>Basidiomycota</taxon>
        <taxon>Agaricomycotina</taxon>
        <taxon>Agaricomycetes</taxon>
        <taxon>Agaricomycetidae</taxon>
        <taxon>Agaricales</taxon>
        <taxon>Pleurotineae</taxon>
        <taxon>Pterulaceae</taxon>
        <taxon>Pterulicium</taxon>
    </lineage>
</organism>
<gene>
    <name evidence="1" type="ORF">BDV98DRAFT_561364</name>
</gene>
<sequence>MAPDKRIKIKRPSIMTTKLPQLPDEVLCLIFLAVVQEEPRSPWKNTRAQAPWNVSAVCRVWRRVALDSARLWTRFQVGFGIGYPPRCKNKSEFCLSQRHTIRCMYQLQRSGSMPISVDMWDMQCQCMESMVRLLAGHVERWEVLRLRPTDSMSYDNLRDFTPSKIHFASLRHLEYECDAEQDICLGHHFDVSVLPSLTSFQIVRWDGTENKSVGSSLPKPREARFAWTRLTRVYLQDYRGHAGSILSFLKGSPVLASFRISAVRDCTRQMHPPVNVQDHPHDSIILAHLVHLDIEVNDEANTTGCFCPLSILPVIRTPGLSELVLTGLGMRYLYEPQPNADLSELVLRSQCLIRTLQLSISWGYPDDPEDANPYPSFLQQLTAVQSLRLTLPDEPYTPDDCAPVLRHMLRTEDTAAELFPNLQRLHLAQHRFDPCLLLQVIQSRNDRLWPKKGGNTQRLDTVEVDFRNAPLGSYGVKRVEDVVRHYAAVLETGLEICGMPEGFRLTFDPDKFVPFQRLTGEFGDQLASEEGEDE</sequence>
<dbReference type="Proteomes" id="UP000305067">
    <property type="component" value="Unassembled WGS sequence"/>
</dbReference>
<dbReference type="STRING" id="1884261.A0A5C3QUH7"/>
<evidence type="ECO:0000313" key="2">
    <source>
        <dbReference type="Proteomes" id="UP000305067"/>
    </source>
</evidence>
<dbReference type="EMBL" id="ML178817">
    <property type="protein sequence ID" value="TFL05038.1"/>
    <property type="molecule type" value="Genomic_DNA"/>
</dbReference>
<reference evidence="1 2" key="1">
    <citation type="journal article" date="2019" name="Nat. Ecol. Evol.">
        <title>Megaphylogeny resolves global patterns of mushroom evolution.</title>
        <authorList>
            <person name="Varga T."/>
            <person name="Krizsan K."/>
            <person name="Foldi C."/>
            <person name="Dima B."/>
            <person name="Sanchez-Garcia M."/>
            <person name="Sanchez-Ramirez S."/>
            <person name="Szollosi G.J."/>
            <person name="Szarkandi J.G."/>
            <person name="Papp V."/>
            <person name="Albert L."/>
            <person name="Andreopoulos W."/>
            <person name="Angelini C."/>
            <person name="Antonin V."/>
            <person name="Barry K.W."/>
            <person name="Bougher N.L."/>
            <person name="Buchanan P."/>
            <person name="Buyck B."/>
            <person name="Bense V."/>
            <person name="Catcheside P."/>
            <person name="Chovatia M."/>
            <person name="Cooper J."/>
            <person name="Damon W."/>
            <person name="Desjardin D."/>
            <person name="Finy P."/>
            <person name="Geml J."/>
            <person name="Haridas S."/>
            <person name="Hughes K."/>
            <person name="Justo A."/>
            <person name="Karasinski D."/>
            <person name="Kautmanova I."/>
            <person name="Kiss B."/>
            <person name="Kocsube S."/>
            <person name="Kotiranta H."/>
            <person name="LaButti K.M."/>
            <person name="Lechner B.E."/>
            <person name="Liimatainen K."/>
            <person name="Lipzen A."/>
            <person name="Lukacs Z."/>
            <person name="Mihaltcheva S."/>
            <person name="Morgado L.N."/>
            <person name="Niskanen T."/>
            <person name="Noordeloos M.E."/>
            <person name="Ohm R.A."/>
            <person name="Ortiz-Santana B."/>
            <person name="Ovrebo C."/>
            <person name="Racz N."/>
            <person name="Riley R."/>
            <person name="Savchenko A."/>
            <person name="Shiryaev A."/>
            <person name="Soop K."/>
            <person name="Spirin V."/>
            <person name="Szebenyi C."/>
            <person name="Tomsovsky M."/>
            <person name="Tulloss R.E."/>
            <person name="Uehling J."/>
            <person name="Grigoriev I.V."/>
            <person name="Vagvolgyi C."/>
            <person name="Papp T."/>
            <person name="Martin F.M."/>
            <person name="Miettinen O."/>
            <person name="Hibbett D.S."/>
            <person name="Nagy L.G."/>
        </authorList>
    </citation>
    <scope>NUCLEOTIDE SEQUENCE [LARGE SCALE GENOMIC DNA]</scope>
    <source>
        <strain evidence="1 2">CBS 309.79</strain>
    </source>
</reference>
<accession>A0A5C3QUH7</accession>